<feature type="compositionally biased region" description="Low complexity" evidence="1">
    <location>
        <begin position="743"/>
        <end position="755"/>
    </location>
</feature>
<keyword evidence="2" id="KW-1133">Transmembrane helix</keyword>
<organism evidence="3 4">
    <name type="scientific">Rickenella mellea</name>
    <dbReference type="NCBI Taxonomy" id="50990"/>
    <lineage>
        <taxon>Eukaryota</taxon>
        <taxon>Fungi</taxon>
        <taxon>Dikarya</taxon>
        <taxon>Basidiomycota</taxon>
        <taxon>Agaricomycotina</taxon>
        <taxon>Agaricomycetes</taxon>
        <taxon>Hymenochaetales</taxon>
        <taxon>Rickenellaceae</taxon>
        <taxon>Rickenella</taxon>
    </lineage>
</organism>
<sequence length="932" mass="101491">MIDGLLETHVKGEKKTESSCHSLPVARIVCIHVHMTRPEFVERVTSLPVSKQCIANFTTFKIVAIACKQTTTQAVSVWQPNFSSIEYTDVDNIIYSFEWRVIARNTLSVASMPLGKLSDLLFNFTLRSLPPPPPPIPLPPPPSCALVPYGPYLVSRTEDFAAPSARFHSASAPSGDILAPLRSSFVIGIIVFIIGLLGLGCGCYLVFDRASRGVFSNPRTKPTRKPGTTSLLLARSSAALRTLIHVAAMSCCLYGVIQFMQCIVFGVCLTSNTEAATVLVDLEPQIMVDNLRQFFGTVKDFIYSVDHERFRDRDFVDRISLASVTVVTERLASLLHGVCSLMHNIEGNRVLDGRLPTGQAPVWHDALSDSIRSEAMASYTYEVLRVVSLLLSSTLSASTVPPIIRGVVNSNFHHSFAECGFCRNIQESHLMCSSNRIIGTAQNLFTALAADSAVPSHLDAMPLVAEPPSSPECILDTTVSPQLLESADRSHGEFSEDVPVFRYVVKTAMEKKASPRQYSGSIPRVSSPSATTQVILRHSQRLDIRTRIRPGLTGELTPATSVPDVSLSSPLPKDTKSDVSESCTPQDEDIDHPAVGSSVPRSAADLTFCVSESVSATTGPDVSLPPADTMPVVSALSTPQLDDTNRVAAVPDTSGSATDPLVAPVGAEGGWKLVTHKKWKRRIPDTPHVSPSADQHRPQCLPRARRQAPPSRTMSPAPSRGPSEALSFPLVSPSSKLSLGSLRSNRTPSTSSVSSLQKPAKITSSSSSEEVWYTVDGEFATEDTKFKLNKEWFPPYPSRNIPLPPMSAWFLGPDWESKIQLSSSSDGAVKECVEDRNQGVEELPPSSSYDSRGNFARTMQPKNLFGEHEPTGRLPRSSTYDGKAFTTLSNEDVRNPLVVPSETRTLFEFEDVFQRTGEVLVKLPRAQGPRQL</sequence>
<keyword evidence="2" id="KW-0472">Membrane</keyword>
<feature type="transmembrane region" description="Helical" evidence="2">
    <location>
        <begin position="243"/>
        <end position="267"/>
    </location>
</feature>
<feature type="compositionally biased region" description="Polar residues" evidence="1">
    <location>
        <begin position="732"/>
        <end position="742"/>
    </location>
</feature>
<dbReference type="AlphaFoldDB" id="A0A4Y7PU85"/>
<evidence type="ECO:0000256" key="1">
    <source>
        <dbReference type="SAM" id="MobiDB-lite"/>
    </source>
</evidence>
<gene>
    <name evidence="3" type="ORF">BD410DRAFT_806590</name>
</gene>
<feature type="transmembrane region" description="Helical" evidence="2">
    <location>
        <begin position="185"/>
        <end position="207"/>
    </location>
</feature>
<feature type="region of interest" description="Disordered" evidence="1">
    <location>
        <begin position="549"/>
        <end position="597"/>
    </location>
</feature>
<feature type="region of interest" description="Disordered" evidence="1">
    <location>
        <begin position="682"/>
        <end position="761"/>
    </location>
</feature>
<evidence type="ECO:0000313" key="4">
    <source>
        <dbReference type="Proteomes" id="UP000294933"/>
    </source>
</evidence>
<dbReference type="EMBL" id="ML170208">
    <property type="protein sequence ID" value="TDL18432.1"/>
    <property type="molecule type" value="Genomic_DNA"/>
</dbReference>
<name>A0A4Y7PU85_9AGAM</name>
<protein>
    <submittedName>
        <fullName evidence="3">Uncharacterized protein</fullName>
    </submittedName>
</protein>
<feature type="compositionally biased region" description="Low complexity" evidence="1">
    <location>
        <begin position="561"/>
        <end position="572"/>
    </location>
</feature>
<proteinExistence type="predicted"/>
<dbReference type="VEuPathDB" id="FungiDB:BD410DRAFT_806590"/>
<accession>A0A4Y7PU85</accession>
<keyword evidence="4" id="KW-1185">Reference proteome</keyword>
<reference evidence="3 4" key="1">
    <citation type="submission" date="2018-06" db="EMBL/GenBank/DDBJ databases">
        <title>A transcriptomic atlas of mushroom development highlights an independent origin of complex multicellularity.</title>
        <authorList>
            <consortium name="DOE Joint Genome Institute"/>
            <person name="Krizsan K."/>
            <person name="Almasi E."/>
            <person name="Merenyi Z."/>
            <person name="Sahu N."/>
            <person name="Viragh M."/>
            <person name="Koszo T."/>
            <person name="Mondo S."/>
            <person name="Kiss B."/>
            <person name="Balint B."/>
            <person name="Kues U."/>
            <person name="Barry K."/>
            <person name="Hegedus J.C."/>
            <person name="Henrissat B."/>
            <person name="Johnson J."/>
            <person name="Lipzen A."/>
            <person name="Ohm R."/>
            <person name="Nagy I."/>
            <person name="Pangilinan J."/>
            <person name="Yan J."/>
            <person name="Xiong Y."/>
            <person name="Grigoriev I.V."/>
            <person name="Hibbett D.S."/>
            <person name="Nagy L.G."/>
        </authorList>
    </citation>
    <scope>NUCLEOTIDE SEQUENCE [LARGE SCALE GENOMIC DNA]</scope>
    <source>
        <strain evidence="3 4">SZMC22713</strain>
    </source>
</reference>
<keyword evidence="2" id="KW-0812">Transmembrane</keyword>
<evidence type="ECO:0000256" key="2">
    <source>
        <dbReference type="SAM" id="Phobius"/>
    </source>
</evidence>
<dbReference type="Proteomes" id="UP000294933">
    <property type="component" value="Unassembled WGS sequence"/>
</dbReference>
<evidence type="ECO:0000313" key="3">
    <source>
        <dbReference type="EMBL" id="TDL18432.1"/>
    </source>
</evidence>